<dbReference type="PANTHER" id="PTHR22770:SF13">
    <property type="entry name" value="RING-TYPE DOMAIN-CONTAINING PROTEIN"/>
    <property type="match status" value="1"/>
</dbReference>
<comment type="pathway">
    <text evidence="1">Protein modification; protein ubiquitination.</text>
</comment>
<dbReference type="InterPro" id="IPR051628">
    <property type="entry name" value="LUBAC_E3_Ligases"/>
</dbReference>
<keyword evidence="9" id="KW-1133">Transmembrane helix</keyword>
<feature type="transmembrane region" description="Helical" evidence="9">
    <location>
        <begin position="21"/>
        <end position="43"/>
    </location>
</feature>
<dbReference type="GO" id="GO:0043161">
    <property type="term" value="P:proteasome-mediated ubiquitin-dependent protein catabolic process"/>
    <property type="evidence" value="ECO:0007669"/>
    <property type="project" value="TreeGrafter"/>
</dbReference>
<keyword evidence="9" id="KW-0472">Membrane</keyword>
<dbReference type="GO" id="GO:0043130">
    <property type="term" value="F:ubiquitin binding"/>
    <property type="evidence" value="ECO:0007669"/>
    <property type="project" value="TreeGrafter"/>
</dbReference>
<evidence type="ECO:0000259" key="11">
    <source>
        <dbReference type="PROSITE" id="PS51873"/>
    </source>
</evidence>
<keyword evidence="3" id="KW-0479">Metal-binding</keyword>
<evidence type="ECO:0000256" key="2">
    <source>
        <dbReference type="ARBA" id="ARBA00022679"/>
    </source>
</evidence>
<dbReference type="GO" id="GO:0000151">
    <property type="term" value="C:ubiquitin ligase complex"/>
    <property type="evidence" value="ECO:0007669"/>
    <property type="project" value="TreeGrafter"/>
</dbReference>
<dbReference type="SUPFAM" id="SSF57850">
    <property type="entry name" value="RING/U-box"/>
    <property type="match status" value="2"/>
</dbReference>
<sequence>MNLEELKNSIRNYPRLNILEALIAGFVIGATSLPADLILRFIAEGSASIPQSKKVDFYGFLLQKNLSKAKEVLATAKKPQNPCIINSLQSLKQDFPCKICKLTVPDSQIKYLENCADLFHSKCLKIYLEHQIERQVYPLNCPECKQEITENDISKQVTEEYFIKHQQKGIFIAMNEQLCVLECKNCGAKLENYKENTNRIMCPNCRISYCLKCLMGIHDTKNCDEFRKTVPLMKKCPRCCEGVNVKKSGILVCKCGAKFCSECLNYSTHCKCLTLKTNKLV</sequence>
<evidence type="ECO:0000256" key="7">
    <source>
        <dbReference type="ARBA" id="ARBA00022833"/>
    </source>
</evidence>
<evidence type="ECO:0008006" key="14">
    <source>
        <dbReference type="Google" id="ProtNLM"/>
    </source>
</evidence>
<keyword evidence="2" id="KW-0808">Transferase</keyword>
<accession>A0A1R2BWX9</accession>
<comment type="caution">
    <text evidence="12">The sequence shown here is derived from an EMBL/GenBank/DDBJ whole genome shotgun (WGS) entry which is preliminary data.</text>
</comment>
<evidence type="ECO:0000256" key="4">
    <source>
        <dbReference type="ARBA" id="ARBA00022737"/>
    </source>
</evidence>
<evidence type="ECO:0000313" key="12">
    <source>
        <dbReference type="EMBL" id="OMJ81246.1"/>
    </source>
</evidence>
<dbReference type="PROSITE" id="PS50089">
    <property type="entry name" value="ZF_RING_2"/>
    <property type="match status" value="1"/>
</dbReference>
<dbReference type="GO" id="GO:0008270">
    <property type="term" value="F:zinc ion binding"/>
    <property type="evidence" value="ECO:0007669"/>
    <property type="project" value="UniProtKB-KW"/>
</dbReference>
<dbReference type="InterPro" id="IPR001841">
    <property type="entry name" value="Znf_RING"/>
</dbReference>
<feature type="domain" description="RING-type" evidence="10">
    <location>
        <begin position="97"/>
        <end position="145"/>
    </location>
</feature>
<protein>
    <recommendedName>
        <fullName evidence="14">RING-type domain-containing protein</fullName>
    </recommendedName>
</protein>
<evidence type="ECO:0000256" key="8">
    <source>
        <dbReference type="PROSITE-ProRule" id="PRU00175"/>
    </source>
</evidence>
<dbReference type="OrthoDB" id="286645at2759"/>
<keyword evidence="7" id="KW-0862">Zinc</keyword>
<keyword evidence="9" id="KW-0812">Transmembrane</keyword>
<evidence type="ECO:0000256" key="1">
    <source>
        <dbReference type="ARBA" id="ARBA00004906"/>
    </source>
</evidence>
<dbReference type="AlphaFoldDB" id="A0A1R2BWX9"/>
<feature type="domain" description="RING-type" evidence="11">
    <location>
        <begin position="93"/>
        <end position="281"/>
    </location>
</feature>
<evidence type="ECO:0000256" key="5">
    <source>
        <dbReference type="ARBA" id="ARBA00022771"/>
    </source>
</evidence>
<gene>
    <name evidence="12" type="ORF">SteCoe_18301</name>
</gene>
<keyword evidence="6" id="KW-0833">Ubl conjugation pathway</keyword>
<dbReference type="InterPro" id="IPR013083">
    <property type="entry name" value="Znf_RING/FYVE/PHD"/>
</dbReference>
<evidence type="ECO:0000256" key="9">
    <source>
        <dbReference type="SAM" id="Phobius"/>
    </source>
</evidence>
<evidence type="ECO:0000256" key="3">
    <source>
        <dbReference type="ARBA" id="ARBA00022723"/>
    </source>
</evidence>
<evidence type="ECO:0000259" key="10">
    <source>
        <dbReference type="PROSITE" id="PS50089"/>
    </source>
</evidence>
<proteinExistence type="predicted"/>
<name>A0A1R2BWX9_9CILI</name>
<dbReference type="PROSITE" id="PS51873">
    <property type="entry name" value="TRIAD"/>
    <property type="match status" value="1"/>
</dbReference>
<organism evidence="12 13">
    <name type="scientific">Stentor coeruleus</name>
    <dbReference type="NCBI Taxonomy" id="5963"/>
    <lineage>
        <taxon>Eukaryota</taxon>
        <taxon>Sar</taxon>
        <taxon>Alveolata</taxon>
        <taxon>Ciliophora</taxon>
        <taxon>Postciliodesmatophora</taxon>
        <taxon>Heterotrichea</taxon>
        <taxon>Heterotrichida</taxon>
        <taxon>Stentoridae</taxon>
        <taxon>Stentor</taxon>
    </lineage>
</organism>
<keyword evidence="5 8" id="KW-0863">Zinc-finger</keyword>
<reference evidence="12 13" key="1">
    <citation type="submission" date="2016-11" db="EMBL/GenBank/DDBJ databases">
        <title>The macronuclear genome of Stentor coeruleus: a giant cell with tiny introns.</title>
        <authorList>
            <person name="Slabodnick M."/>
            <person name="Ruby J.G."/>
            <person name="Reiff S.B."/>
            <person name="Swart E.C."/>
            <person name="Gosai S."/>
            <person name="Prabakaran S."/>
            <person name="Witkowska E."/>
            <person name="Larue G.E."/>
            <person name="Fisher S."/>
            <person name="Freeman R.M."/>
            <person name="Gunawardena J."/>
            <person name="Chu W."/>
            <person name="Stover N.A."/>
            <person name="Gregory B.D."/>
            <person name="Nowacki M."/>
            <person name="Derisi J."/>
            <person name="Roy S.W."/>
            <person name="Marshall W.F."/>
            <person name="Sood P."/>
        </authorList>
    </citation>
    <scope>NUCLEOTIDE SEQUENCE [LARGE SCALE GENOMIC DNA]</scope>
    <source>
        <strain evidence="12">WM001</strain>
    </source>
</reference>
<dbReference type="Proteomes" id="UP000187209">
    <property type="component" value="Unassembled WGS sequence"/>
</dbReference>
<dbReference type="Gene3D" id="3.30.40.10">
    <property type="entry name" value="Zinc/RING finger domain, C3HC4 (zinc finger)"/>
    <property type="match status" value="1"/>
</dbReference>
<evidence type="ECO:0000313" key="13">
    <source>
        <dbReference type="Proteomes" id="UP000187209"/>
    </source>
</evidence>
<dbReference type="EMBL" id="MPUH01000387">
    <property type="protein sequence ID" value="OMJ81246.1"/>
    <property type="molecule type" value="Genomic_DNA"/>
</dbReference>
<dbReference type="PANTHER" id="PTHR22770">
    <property type="entry name" value="UBIQUITIN CONJUGATING ENZYME 7 INTERACTING PROTEIN-RELATED"/>
    <property type="match status" value="1"/>
</dbReference>
<keyword evidence="13" id="KW-1185">Reference proteome</keyword>
<dbReference type="GO" id="GO:0097039">
    <property type="term" value="P:protein linear polyubiquitination"/>
    <property type="evidence" value="ECO:0007669"/>
    <property type="project" value="TreeGrafter"/>
</dbReference>
<evidence type="ECO:0000256" key="6">
    <source>
        <dbReference type="ARBA" id="ARBA00022786"/>
    </source>
</evidence>
<dbReference type="InterPro" id="IPR044066">
    <property type="entry name" value="TRIAD_supradom"/>
</dbReference>
<dbReference type="GO" id="GO:0004842">
    <property type="term" value="F:ubiquitin-protein transferase activity"/>
    <property type="evidence" value="ECO:0007669"/>
    <property type="project" value="TreeGrafter"/>
</dbReference>
<keyword evidence="4" id="KW-0677">Repeat</keyword>